<accession>A0A6J5PY77</accession>
<dbReference type="EMBL" id="LR796459">
    <property type="protein sequence ID" value="CAB4145934.1"/>
    <property type="molecule type" value="Genomic_DNA"/>
</dbReference>
<gene>
    <name evidence="3" type="ORF">UFOVP1204_38</name>
    <name evidence="1" type="ORF">UFOVP473_63</name>
    <name evidence="2" type="ORF">UFOVP983_63</name>
</gene>
<reference evidence="2" key="1">
    <citation type="submission" date="2020-05" db="EMBL/GenBank/DDBJ databases">
        <authorList>
            <person name="Chiriac C."/>
            <person name="Salcher M."/>
            <person name="Ghai R."/>
            <person name="Kavagutti S V."/>
        </authorList>
    </citation>
    <scope>NUCLEOTIDE SEQUENCE</scope>
</reference>
<protein>
    <submittedName>
        <fullName evidence="2">Uncharacterized protein</fullName>
    </submittedName>
</protein>
<dbReference type="EMBL" id="LR796939">
    <property type="protein sequence ID" value="CAB4176859.1"/>
    <property type="molecule type" value="Genomic_DNA"/>
</dbReference>
<sequence length="110" mass="12260">MTRKNPWTNPKDRDAIMAGIKLASSKKRGSVMADRFAAQWAKDIADMRHKGRRIGTLWINDNEMTGDATLTGPFLNMSALERADVLIDVIGVLQREYQLAVAGLFQTPVD</sequence>
<evidence type="ECO:0000313" key="2">
    <source>
        <dbReference type="EMBL" id="CAB4176859.1"/>
    </source>
</evidence>
<organism evidence="2">
    <name type="scientific">uncultured Caudovirales phage</name>
    <dbReference type="NCBI Taxonomy" id="2100421"/>
    <lineage>
        <taxon>Viruses</taxon>
        <taxon>Duplodnaviria</taxon>
        <taxon>Heunggongvirae</taxon>
        <taxon>Uroviricota</taxon>
        <taxon>Caudoviricetes</taxon>
        <taxon>Peduoviridae</taxon>
        <taxon>Maltschvirus</taxon>
        <taxon>Maltschvirus maltsch</taxon>
    </lineage>
</organism>
<evidence type="ECO:0000313" key="3">
    <source>
        <dbReference type="EMBL" id="CAB4190022.1"/>
    </source>
</evidence>
<name>A0A6J5PY77_9CAUD</name>
<proteinExistence type="predicted"/>
<dbReference type="EMBL" id="LR797150">
    <property type="protein sequence ID" value="CAB4190022.1"/>
    <property type="molecule type" value="Genomic_DNA"/>
</dbReference>
<evidence type="ECO:0000313" key="1">
    <source>
        <dbReference type="EMBL" id="CAB4145934.1"/>
    </source>
</evidence>